<dbReference type="GO" id="GO:0005739">
    <property type="term" value="C:mitochondrion"/>
    <property type="evidence" value="ECO:0007669"/>
    <property type="project" value="TreeGrafter"/>
</dbReference>
<dbReference type="Gene3D" id="3.30.1360.70">
    <property type="entry name" value="Arginyl tRNA synthetase N-terminal domain"/>
    <property type="match status" value="1"/>
</dbReference>
<dbReference type="AlphaFoldDB" id="G0VJ19"/>
<dbReference type="Proteomes" id="UP000001640">
    <property type="component" value="Chromosome 8"/>
</dbReference>
<dbReference type="STRING" id="1064592.G0VJ19"/>
<evidence type="ECO:0000256" key="4">
    <source>
        <dbReference type="ARBA" id="ARBA00022741"/>
    </source>
</evidence>
<keyword evidence="3 10" id="KW-0436">Ligase</keyword>
<evidence type="ECO:0000256" key="2">
    <source>
        <dbReference type="ARBA" id="ARBA00012837"/>
    </source>
</evidence>
<evidence type="ECO:0000256" key="6">
    <source>
        <dbReference type="ARBA" id="ARBA00022917"/>
    </source>
</evidence>
<dbReference type="EMBL" id="HE576759">
    <property type="protein sequence ID" value="CCC71497.1"/>
    <property type="molecule type" value="Genomic_DNA"/>
</dbReference>
<dbReference type="GO" id="GO:1990825">
    <property type="term" value="F:sequence-specific mRNA binding"/>
    <property type="evidence" value="ECO:0007669"/>
    <property type="project" value="EnsemblFungi"/>
</dbReference>
<dbReference type="PANTHER" id="PTHR11956:SF11">
    <property type="entry name" value="ARGININE--TRNA LIGASE, MITOCHONDRIAL-RELATED"/>
    <property type="match status" value="1"/>
</dbReference>
<dbReference type="SUPFAM" id="SSF52374">
    <property type="entry name" value="Nucleotidylyl transferase"/>
    <property type="match status" value="1"/>
</dbReference>
<dbReference type="SUPFAM" id="SSF55190">
    <property type="entry name" value="Arginyl-tRNA synthetase (ArgRS), N-terminal 'additional' domain"/>
    <property type="match status" value="1"/>
</dbReference>
<dbReference type="PRINTS" id="PR01038">
    <property type="entry name" value="TRNASYNTHARG"/>
</dbReference>
<dbReference type="SUPFAM" id="SSF47323">
    <property type="entry name" value="Anticodon-binding domain of a subclass of class I aminoacyl-tRNA synthetases"/>
    <property type="match status" value="1"/>
</dbReference>
<keyword evidence="14" id="KW-1185">Reference proteome</keyword>
<evidence type="ECO:0000256" key="5">
    <source>
        <dbReference type="ARBA" id="ARBA00022840"/>
    </source>
</evidence>
<dbReference type="CDD" id="cd07956">
    <property type="entry name" value="Anticodon_Ia_Arg"/>
    <property type="match status" value="1"/>
</dbReference>
<dbReference type="NCBIfam" id="TIGR00456">
    <property type="entry name" value="argS"/>
    <property type="match status" value="1"/>
</dbReference>
<reference key="2">
    <citation type="submission" date="2011-08" db="EMBL/GenBank/DDBJ databases">
        <title>Genome sequence of Naumovozyma castellii.</title>
        <authorList>
            <person name="Gordon J.L."/>
            <person name="Armisen D."/>
            <person name="Proux-Wera E."/>
            <person name="OhEigeartaigh S.S."/>
            <person name="Byrne K.P."/>
            <person name="Wolfe K.H."/>
        </authorList>
    </citation>
    <scope>NUCLEOTIDE SEQUENCE</scope>
    <source>
        <strain>Type strain:CBS 4309</strain>
    </source>
</reference>
<keyword evidence="6 10" id="KW-0648">Protein biosynthesis</keyword>
<keyword evidence="5 10" id="KW-0067">ATP-binding</keyword>
<evidence type="ECO:0000313" key="13">
    <source>
        <dbReference type="EMBL" id="CCC71497.1"/>
    </source>
</evidence>
<dbReference type="Pfam" id="PF05746">
    <property type="entry name" value="DALR_1"/>
    <property type="match status" value="1"/>
</dbReference>
<comment type="similarity">
    <text evidence="1 10">Belongs to the class-I aminoacyl-tRNA synthetase family.</text>
</comment>
<dbReference type="InterPro" id="IPR001412">
    <property type="entry name" value="aa-tRNA-synth_I_CS"/>
</dbReference>
<comment type="catalytic activity">
    <reaction evidence="9">
        <text>tRNA(Arg) + L-arginine + ATP = L-arginyl-tRNA(Arg) + AMP + diphosphate</text>
        <dbReference type="Rhea" id="RHEA:20301"/>
        <dbReference type="Rhea" id="RHEA-COMP:9658"/>
        <dbReference type="Rhea" id="RHEA-COMP:9673"/>
        <dbReference type="ChEBI" id="CHEBI:30616"/>
        <dbReference type="ChEBI" id="CHEBI:32682"/>
        <dbReference type="ChEBI" id="CHEBI:33019"/>
        <dbReference type="ChEBI" id="CHEBI:78442"/>
        <dbReference type="ChEBI" id="CHEBI:78513"/>
        <dbReference type="ChEBI" id="CHEBI:456215"/>
        <dbReference type="EC" id="6.1.1.19"/>
    </reaction>
</comment>
<dbReference type="InterPro" id="IPR014729">
    <property type="entry name" value="Rossmann-like_a/b/a_fold"/>
</dbReference>
<dbReference type="RefSeq" id="XP_003677845.1">
    <property type="nucleotide sequence ID" value="XM_003677797.1"/>
</dbReference>
<dbReference type="HAMAP" id="MF_00123">
    <property type="entry name" value="Arg_tRNA_synth"/>
    <property type="match status" value="1"/>
</dbReference>
<dbReference type="Pfam" id="PF00750">
    <property type="entry name" value="tRNA-synt_1d"/>
    <property type="match status" value="1"/>
</dbReference>
<dbReference type="FunFam" id="3.40.50.620:FF:000058">
    <property type="entry name" value="Mitochondrial arginyl-tRNA synthetase"/>
    <property type="match status" value="1"/>
</dbReference>
<dbReference type="InterPro" id="IPR008909">
    <property type="entry name" value="DALR_anticod-bd"/>
</dbReference>
<dbReference type="FunCoup" id="G0VJ19">
    <property type="interactions" value="1088"/>
</dbReference>
<evidence type="ECO:0000256" key="10">
    <source>
        <dbReference type="RuleBase" id="RU363038"/>
    </source>
</evidence>
<evidence type="ECO:0000256" key="3">
    <source>
        <dbReference type="ARBA" id="ARBA00022598"/>
    </source>
</evidence>
<organism evidence="13 14">
    <name type="scientific">Naumovozyma castellii</name>
    <name type="common">Yeast</name>
    <name type="synonym">Saccharomyces castellii</name>
    <dbReference type="NCBI Taxonomy" id="27288"/>
    <lineage>
        <taxon>Eukaryota</taxon>
        <taxon>Fungi</taxon>
        <taxon>Dikarya</taxon>
        <taxon>Ascomycota</taxon>
        <taxon>Saccharomycotina</taxon>
        <taxon>Saccharomycetes</taxon>
        <taxon>Saccharomycetales</taxon>
        <taxon>Saccharomycetaceae</taxon>
        <taxon>Naumovozyma</taxon>
    </lineage>
</organism>
<keyword evidence="4 10" id="KW-0547">Nucleotide-binding</keyword>
<dbReference type="Pfam" id="PF03485">
    <property type="entry name" value="Arg_tRNA_synt_N"/>
    <property type="match status" value="1"/>
</dbReference>
<dbReference type="GO" id="GO:0006420">
    <property type="term" value="P:arginyl-tRNA aminoacylation"/>
    <property type="evidence" value="ECO:0007669"/>
    <property type="project" value="EnsemblFungi"/>
</dbReference>
<dbReference type="PROSITE" id="PS00178">
    <property type="entry name" value="AA_TRNA_LIGASE_I"/>
    <property type="match status" value="1"/>
</dbReference>
<dbReference type="KEGG" id="ncs:NCAS_0H01870"/>
<evidence type="ECO:0000256" key="1">
    <source>
        <dbReference type="ARBA" id="ARBA00005594"/>
    </source>
</evidence>
<dbReference type="FunFam" id="3.30.1360.70:FF:000006">
    <property type="entry name" value="Arginyl-tRNA synthetase"/>
    <property type="match status" value="1"/>
</dbReference>
<dbReference type="GO" id="GO:0032543">
    <property type="term" value="P:mitochondrial translation"/>
    <property type="evidence" value="ECO:0007669"/>
    <property type="project" value="TreeGrafter"/>
</dbReference>
<dbReference type="SMART" id="SM01016">
    <property type="entry name" value="Arg_tRNA_synt_N"/>
    <property type="match status" value="1"/>
</dbReference>
<dbReference type="GeneID" id="96905175"/>
<dbReference type="CDD" id="cd00671">
    <property type="entry name" value="ArgRS_core"/>
    <property type="match status" value="1"/>
</dbReference>
<feature type="domain" description="DALR anticodon binding" evidence="11">
    <location>
        <begin position="563"/>
        <end position="681"/>
    </location>
</feature>
<proteinExistence type="inferred from homology"/>
<dbReference type="InterPro" id="IPR005148">
    <property type="entry name" value="Arg-tRNA-synth_N"/>
</dbReference>
<dbReference type="GO" id="GO:0005524">
    <property type="term" value="F:ATP binding"/>
    <property type="evidence" value="ECO:0007669"/>
    <property type="project" value="UniProtKB-KW"/>
</dbReference>
<sequence length="681" mass="78765">MNHREGWTYYEKTSQVLYILCTFLYLMFKGRIQSLNFTTSRFSSVIFRGYSSYRKIQFRYKTTSLELVRLQHTRKMSTENITSQLQKLSVKEPKVMEGSHPDVNVVDLMRNYISEELSKISGVDEALIFPALEWTNTLERGDLLIPVPRLRIKGANPKELAFKWAEDFPCGDFLDRVEANGPFLQFFFKPQFLFKVVVPDVLARKDDFGSCKLVDNKRVIVEFSSPNIAKPFHAGHLRSTIIGGFLSNLYEKLGWEVIRMNYLGDWGKQFGLLAVGFERYGSEEALAKDPIHHLFEVYVKINKDIEEEGDSLPMEESTNGKAREYFKRMEDGDEEALKIWKRFRELSIEKYIDTYARLNIKYDVYSGESQVSKESMNKALEIFKEKGLTHEDKGAVLIDLTKFQKKLGKVIVQKSDGTTLYLTRDVGAAMDRYEKYHFDKMIYVIASQQDLHTAQFFEILKQMGFEWANRLQHVNFGMVQGMSTRKGTVVFLDNILEETKEKMHEVMKKNEVKYSQIEKPEEVADLVGISAVMIQDMQSKRINNYEFKWERMLSFEGDTGPYLQYAHSRLRSVERNATDITPEKMQNADFSVLTEPAAILLVRLLGQYPDVLRNAIKTHEPTTVVTYLFKLTHQVSSCYDVLWVAGQTEELATARLALYAAARQVLYNGMCLLGLTPVDRM</sequence>
<dbReference type="InParanoid" id="G0VJ19"/>
<protein>
    <recommendedName>
        <fullName evidence="2">arginine--tRNA ligase</fullName>
        <ecNumber evidence="2">6.1.1.19</ecNumber>
    </recommendedName>
    <alternativeName>
        <fullName evidence="8">Arginyl-tRNA synthetase</fullName>
    </alternativeName>
</protein>
<dbReference type="GO" id="GO:0004814">
    <property type="term" value="F:arginine-tRNA ligase activity"/>
    <property type="evidence" value="ECO:0007669"/>
    <property type="project" value="UniProtKB-EC"/>
</dbReference>
<dbReference type="FunFam" id="1.10.730.10:FF:000006">
    <property type="entry name" value="Arginyl-tRNA synthetase 2, mitochondrial"/>
    <property type="match status" value="1"/>
</dbReference>
<dbReference type="SMART" id="SM00836">
    <property type="entry name" value="DALR_1"/>
    <property type="match status" value="1"/>
</dbReference>
<evidence type="ECO:0000256" key="9">
    <source>
        <dbReference type="ARBA" id="ARBA00049339"/>
    </source>
</evidence>
<dbReference type="InterPro" id="IPR035684">
    <property type="entry name" value="ArgRS_core"/>
</dbReference>
<dbReference type="InterPro" id="IPR009080">
    <property type="entry name" value="tRNAsynth_Ia_anticodon-bd"/>
</dbReference>
<keyword evidence="7 10" id="KW-0030">Aminoacyl-tRNA synthetase</keyword>
<dbReference type="Gene3D" id="1.10.730.10">
    <property type="entry name" value="Isoleucyl-tRNA Synthetase, Domain 1"/>
    <property type="match status" value="1"/>
</dbReference>
<evidence type="ECO:0000256" key="8">
    <source>
        <dbReference type="ARBA" id="ARBA00033033"/>
    </source>
</evidence>
<dbReference type="eggNOG" id="KOG1195">
    <property type="taxonomic scope" value="Eukaryota"/>
</dbReference>
<evidence type="ECO:0000256" key="7">
    <source>
        <dbReference type="ARBA" id="ARBA00023146"/>
    </source>
</evidence>
<dbReference type="OrthoDB" id="68056at2759"/>
<gene>
    <name evidence="13" type="primary">NCAS0H01870</name>
    <name evidence="13" type="ordered locus">NCAS_0H01870</name>
</gene>
<evidence type="ECO:0000313" key="14">
    <source>
        <dbReference type="Proteomes" id="UP000001640"/>
    </source>
</evidence>
<feature type="domain" description="Arginyl tRNA synthetase N-terminal" evidence="12">
    <location>
        <begin position="107"/>
        <end position="188"/>
    </location>
</feature>
<dbReference type="OMA" id="YEFKWER"/>
<dbReference type="HOGENOM" id="CLU_006406_6_2_1"/>
<evidence type="ECO:0000259" key="12">
    <source>
        <dbReference type="SMART" id="SM01016"/>
    </source>
</evidence>
<dbReference type="Gene3D" id="3.40.50.620">
    <property type="entry name" value="HUPs"/>
    <property type="match status" value="1"/>
</dbReference>
<reference evidence="13 14" key="1">
    <citation type="journal article" date="2011" name="Proc. Natl. Acad. Sci. U.S.A.">
        <title>Evolutionary erosion of yeast sex chromosomes by mating-type switching accidents.</title>
        <authorList>
            <person name="Gordon J.L."/>
            <person name="Armisen D."/>
            <person name="Proux-Wera E."/>
            <person name="Oheigeartaigh S.S."/>
            <person name="Byrne K.P."/>
            <person name="Wolfe K.H."/>
        </authorList>
    </citation>
    <scope>NUCLEOTIDE SEQUENCE [LARGE SCALE GENOMIC DNA]</scope>
    <source>
        <strain evidence="14">ATCC 76901 / BCRC 22586 / CBS 4309 / NBRC 1992 / NRRL Y-12630</strain>
    </source>
</reference>
<evidence type="ECO:0000259" key="11">
    <source>
        <dbReference type="SMART" id="SM00836"/>
    </source>
</evidence>
<dbReference type="PANTHER" id="PTHR11956">
    <property type="entry name" value="ARGINYL-TRNA SYNTHETASE"/>
    <property type="match status" value="1"/>
</dbReference>
<dbReference type="InterPro" id="IPR036695">
    <property type="entry name" value="Arg-tRNA-synth_N_sf"/>
</dbReference>
<dbReference type="EC" id="6.1.1.19" evidence="2"/>
<name>G0VJ19_NAUCA</name>
<dbReference type="InterPro" id="IPR001278">
    <property type="entry name" value="Arg-tRNA-ligase"/>
</dbReference>
<accession>G0VJ19</accession>